<dbReference type="GO" id="GO:0005829">
    <property type="term" value="C:cytosol"/>
    <property type="evidence" value="ECO:0007669"/>
    <property type="project" value="UniProtKB-SubCell"/>
</dbReference>
<evidence type="ECO:0000256" key="3">
    <source>
        <dbReference type="ARBA" id="ARBA00022490"/>
    </source>
</evidence>
<evidence type="ECO:0000256" key="2">
    <source>
        <dbReference type="ARBA" id="ARBA00007878"/>
    </source>
</evidence>
<reference evidence="14" key="3">
    <citation type="submission" date="2025-09" db="UniProtKB">
        <authorList>
            <consortium name="Ensembl"/>
        </authorList>
    </citation>
    <scope>IDENTIFICATION</scope>
</reference>
<dbReference type="InterPro" id="IPR056764">
    <property type="entry name" value="LbH_EIF2B3/5"/>
</dbReference>
<dbReference type="GO" id="GO:0002183">
    <property type="term" value="P:cytoplasmic translational initiation"/>
    <property type="evidence" value="ECO:0007669"/>
    <property type="project" value="Ensembl"/>
</dbReference>
<dbReference type="GeneTree" id="ENSGT00510000047486"/>
<accession>A0A8C3FHG5</accession>
<dbReference type="InterPro" id="IPR051960">
    <property type="entry name" value="eIF2B_gamma"/>
</dbReference>
<dbReference type="CDD" id="cd04652">
    <property type="entry name" value="LbH_eIF2B_gamma_C"/>
    <property type="match status" value="1"/>
</dbReference>
<evidence type="ECO:0000256" key="11">
    <source>
        <dbReference type="ARBA" id="ARBA00046432"/>
    </source>
</evidence>
<evidence type="ECO:0000259" key="12">
    <source>
        <dbReference type="Pfam" id="PF00483"/>
    </source>
</evidence>
<keyword evidence="4" id="KW-0396">Initiation factor</keyword>
<evidence type="ECO:0000313" key="15">
    <source>
        <dbReference type="Proteomes" id="UP000694380"/>
    </source>
</evidence>
<evidence type="ECO:0000256" key="6">
    <source>
        <dbReference type="ARBA" id="ARBA00022917"/>
    </source>
</evidence>
<dbReference type="FunFam" id="3.90.550.10:FF:000105">
    <property type="entry name" value="translation initiation factor eIF-2B subunit gamma"/>
    <property type="match status" value="1"/>
</dbReference>
<protein>
    <recommendedName>
        <fullName evidence="8">Translation initiation factor eIF2B subunit gamma</fullName>
    </recommendedName>
    <alternativeName>
        <fullName evidence="9">eIF2B GDP-GTP exchange factor subunit gamma</fullName>
    </alternativeName>
</protein>
<dbReference type="InterPro" id="IPR029044">
    <property type="entry name" value="Nucleotide-diphossugar_trans"/>
</dbReference>
<dbReference type="Gene3D" id="2.160.10.10">
    <property type="entry name" value="Hexapeptide repeat proteins"/>
    <property type="match status" value="1"/>
</dbReference>
<dbReference type="Pfam" id="PF00483">
    <property type="entry name" value="NTP_transferase"/>
    <property type="match status" value="1"/>
</dbReference>
<comment type="similarity">
    <text evidence="2">Belongs to the eIF-2B gamma/epsilon subunits family.</text>
</comment>
<evidence type="ECO:0000256" key="10">
    <source>
        <dbReference type="ARBA" id="ARBA00045373"/>
    </source>
</evidence>
<comment type="subcellular location">
    <subcellularLocation>
        <location evidence="1">Cytoplasm</location>
        <location evidence="1">Cytosol</location>
    </subcellularLocation>
</comment>
<proteinExistence type="inferred from homology"/>
<dbReference type="PANTHER" id="PTHR45989:SF1">
    <property type="entry name" value="TRANSLATION INITIATION FACTOR EIF-2B SUBUNIT GAMMA"/>
    <property type="match status" value="1"/>
</dbReference>
<dbReference type="GO" id="GO:0008135">
    <property type="term" value="F:translation factor activity, RNA binding"/>
    <property type="evidence" value="ECO:0007669"/>
    <property type="project" value="Ensembl"/>
</dbReference>
<evidence type="ECO:0000256" key="8">
    <source>
        <dbReference type="ARBA" id="ARBA00044196"/>
    </source>
</evidence>
<evidence type="ECO:0000256" key="7">
    <source>
        <dbReference type="ARBA" id="ARBA00022990"/>
    </source>
</evidence>
<keyword evidence="5" id="KW-0597">Phosphoprotein</keyword>
<dbReference type="Gene3D" id="3.90.550.10">
    <property type="entry name" value="Spore Coat Polysaccharide Biosynthesis Protein SpsA, Chain A"/>
    <property type="match status" value="1"/>
</dbReference>
<dbReference type="GO" id="GO:0050852">
    <property type="term" value="P:T cell receptor signaling pathway"/>
    <property type="evidence" value="ECO:0007669"/>
    <property type="project" value="Ensembl"/>
</dbReference>
<dbReference type="AlphaFoldDB" id="A0A8C3FHG5"/>
<reference evidence="14" key="2">
    <citation type="submission" date="2025-08" db="UniProtKB">
        <authorList>
            <consortium name="Ensembl"/>
        </authorList>
    </citation>
    <scope>IDENTIFICATION</scope>
</reference>
<gene>
    <name evidence="14" type="primary">EIF2B3</name>
</gene>
<evidence type="ECO:0000256" key="5">
    <source>
        <dbReference type="ARBA" id="ARBA00022553"/>
    </source>
</evidence>
<dbReference type="Pfam" id="PF25084">
    <property type="entry name" value="LbH_EIF2B"/>
    <property type="match status" value="1"/>
</dbReference>
<keyword evidence="7" id="KW-0007">Acetylation</keyword>
<comment type="subunit">
    <text evidence="11">Component of the translation initiation factor 2B (eIF2B) complex which is a heterodecamer of two sets of five different subunits: alpha, beta, gamma, delta and epsilon. Subunits alpha, beta and delta comprise a regulatory subcomplex and subunits epsilon and gamma comprise a catalytic subcomplex. Within the complex, the hexameric regulatory complex resides at the center, with the two heterodimeric catalytic subcomplexes bound on opposite sides.</text>
</comment>
<evidence type="ECO:0000256" key="1">
    <source>
        <dbReference type="ARBA" id="ARBA00004514"/>
    </source>
</evidence>
<feature type="domain" description="EIF2B subunit epsilon/gamma LbH" evidence="13">
    <location>
        <begin position="347"/>
        <end position="434"/>
    </location>
</feature>
<sequence>MEFQAVVMAAGGGSRMMDLTSSIPKPLLPVGNKPLIWYPLNLLERIGFEEVIVVTTKEVQKLLNLDTKMKLDIVCIPDDADMGTADSLRHIHQKIKTDVLVLSCDLITDVALHEVVDLFRAHDATLSILMKKAQEPTEMVPGQKGKKKPVEQRDFIGVDDTGKRLLFMANEADLDEELVIKRSLLQKHPRMHIRTGLVDAHLYCLKKYVVDFLAENRSLTSIRSELIPYLVRKQFSSPTSLRQGQDNKEQDQKKDQKSLDIYSYMKGDSLLEFAPDKSCWNGHSIDLNEALHGGKVRCYVHIMKEGLCYRVNTLGLYIEANRQVPKLLSTLLCPEEPLVHVSAQVMDRGLVGSDSIIGSSTQVGEKTSIKHSIIGSTCTIKDRVKITNCIIMNSVTIEEGSSLQSCLVCHNAVIEKGADLRDCLIGSSQRLEPKCKQGAVFIMRFELMKGTGYFLNFLPYSLSFFPPGCSSKLMGRFCSRNMGPCHIRMDFFVQATSS</sequence>
<keyword evidence="3" id="KW-0963">Cytoplasm</keyword>
<dbReference type="InterPro" id="IPR005835">
    <property type="entry name" value="NTP_transferase_dom"/>
</dbReference>
<dbReference type="SUPFAM" id="SSF53448">
    <property type="entry name" value="Nucleotide-diphospho-sugar transferases"/>
    <property type="match status" value="1"/>
</dbReference>
<feature type="domain" description="Nucleotidyl transferase" evidence="12">
    <location>
        <begin position="5"/>
        <end position="138"/>
    </location>
</feature>
<dbReference type="GO" id="GO:0005085">
    <property type="term" value="F:guanyl-nucleotide exchange factor activity"/>
    <property type="evidence" value="ECO:0007669"/>
    <property type="project" value="Ensembl"/>
</dbReference>
<dbReference type="GO" id="GO:0005851">
    <property type="term" value="C:eukaryotic translation initiation factor 2B complex"/>
    <property type="evidence" value="ECO:0007669"/>
    <property type="project" value="Ensembl"/>
</dbReference>
<dbReference type="PANTHER" id="PTHR45989">
    <property type="entry name" value="TRANSLATION INITIATION FACTOR EIF-2B SUBUNIT GAMMA"/>
    <property type="match status" value="1"/>
</dbReference>
<dbReference type="FunFam" id="2.160.10.10:FF:000031">
    <property type="entry name" value="Translation initiation factor eIF-2B subunit gamma"/>
    <property type="match status" value="1"/>
</dbReference>
<dbReference type="Ensembl" id="ENSCPBT00000007904.1">
    <property type="protein sequence ID" value="ENSCPBP00000006545.1"/>
    <property type="gene ID" value="ENSCPBG00000005189.1"/>
</dbReference>
<evidence type="ECO:0000256" key="9">
    <source>
        <dbReference type="ARBA" id="ARBA00044229"/>
    </source>
</evidence>
<name>A0A8C3FHG5_CHRPI</name>
<keyword evidence="6" id="KW-0648">Protein biosynthesis</keyword>
<dbReference type="GO" id="GO:0003743">
    <property type="term" value="F:translation initiation factor activity"/>
    <property type="evidence" value="ECO:0007669"/>
    <property type="project" value="UniProtKB-KW"/>
</dbReference>
<dbReference type="CDD" id="cd04198">
    <property type="entry name" value="eIF-2B_gamma_N"/>
    <property type="match status" value="1"/>
</dbReference>
<organism evidence="14 15">
    <name type="scientific">Chrysemys picta bellii</name>
    <name type="common">Western painted turtle</name>
    <name type="synonym">Emys bellii</name>
    <dbReference type="NCBI Taxonomy" id="8478"/>
    <lineage>
        <taxon>Eukaryota</taxon>
        <taxon>Metazoa</taxon>
        <taxon>Chordata</taxon>
        <taxon>Craniata</taxon>
        <taxon>Vertebrata</taxon>
        <taxon>Euteleostomi</taxon>
        <taxon>Archelosauria</taxon>
        <taxon>Testudinata</taxon>
        <taxon>Testudines</taxon>
        <taxon>Cryptodira</taxon>
        <taxon>Durocryptodira</taxon>
        <taxon>Testudinoidea</taxon>
        <taxon>Emydidae</taxon>
        <taxon>Chrysemys</taxon>
    </lineage>
</organism>
<dbReference type="Proteomes" id="UP000694380">
    <property type="component" value="Chromosome 8"/>
</dbReference>
<comment type="function">
    <text evidence="10">Acts as a component of the translation initiation factor 2B (eIF2B) complex, which catalyzes the exchange of GDP for GTP on the eukaryotic initiation factor 2 (eIF2) complex gamma subunit. Its guanine nucleotide exchange factor activity is repressed when bound to eIF2 complex phosphorylated on the alpha subunit, thereby limiting the amount of methionyl-initiator methionine tRNA available to the ribosome and consequently global translation is repressed.</text>
</comment>
<dbReference type="GO" id="GO:0014003">
    <property type="term" value="P:oligodendrocyte development"/>
    <property type="evidence" value="ECO:0007669"/>
    <property type="project" value="Ensembl"/>
</dbReference>
<evidence type="ECO:0000256" key="4">
    <source>
        <dbReference type="ARBA" id="ARBA00022540"/>
    </source>
</evidence>
<keyword evidence="15" id="KW-1185">Reference proteome</keyword>
<reference evidence="14" key="1">
    <citation type="journal article" date="2015" name="Genome Biol. Evol.">
        <title>Physical Mapping and Refinement of the Painted Turtle Genome (Chrysemys picta) Inform Amniote Genome Evolution and Challenge Turtle-Bird Chromosomal Conservation.</title>
        <authorList>
            <person name="Badenhorst D."/>
            <person name="Hillier L.W."/>
            <person name="Literman R."/>
            <person name="Montiel E.E."/>
            <person name="Radhakrishnan S."/>
            <person name="Shen Y."/>
            <person name="Minx P."/>
            <person name="Janes D.E."/>
            <person name="Warren W.C."/>
            <person name="Edwards S.V."/>
            <person name="Valenzuela N."/>
        </authorList>
    </citation>
    <scope>NUCLEOTIDE SEQUENCE [LARGE SCALE GENOMIC DNA]</scope>
</reference>
<evidence type="ECO:0000259" key="13">
    <source>
        <dbReference type="Pfam" id="PF25084"/>
    </source>
</evidence>
<evidence type="ECO:0000313" key="14">
    <source>
        <dbReference type="Ensembl" id="ENSCPBP00000006545.1"/>
    </source>
</evidence>